<name>A0A8C6I572_MUSSI</name>
<evidence type="ECO:0000256" key="6">
    <source>
        <dbReference type="SAM" id="MobiDB-lite"/>
    </source>
</evidence>
<feature type="compositionally biased region" description="Basic and acidic residues" evidence="6">
    <location>
        <begin position="54"/>
        <end position="68"/>
    </location>
</feature>
<keyword evidence="8" id="KW-1185">Reference proteome</keyword>
<feature type="region of interest" description="Disordered" evidence="6">
    <location>
        <begin position="54"/>
        <end position="115"/>
    </location>
</feature>
<dbReference type="Ensembl" id="ENSMSIT00000039616.1">
    <property type="protein sequence ID" value="ENSMSIP00000031425.1"/>
    <property type="gene ID" value="ENSMSIG00000025718.1"/>
</dbReference>
<dbReference type="GeneTree" id="ENSGT00530000063564"/>
<accession>A0A8C6I572</accession>
<protein>
    <recommendedName>
        <fullName evidence="4">Leucine-rich repeat flightless-interacting protein 2</fullName>
    </recommendedName>
</protein>
<dbReference type="GO" id="GO:0006355">
    <property type="term" value="P:regulation of DNA-templated transcription"/>
    <property type="evidence" value="ECO:0007669"/>
    <property type="project" value="InterPro"/>
</dbReference>
<evidence type="ECO:0000256" key="3">
    <source>
        <dbReference type="ARBA" id="ARBA00023054"/>
    </source>
</evidence>
<sequence>MGTPGSGRKRTPVKDRFSAEDEALSNIAREAEARLAAKRAARAEARDIRMRELERQQRELDEKSDKQYAENYTRPSSRNSASATTPLSGNSSRRGSGDTSSLIDPDTSLSELRESLSEVEEKYKKAMVSNAQLDNEKNNLIYQVDTLKDVIEEQEEQMAEFYRENEEKSKELERQKHMCSVLQHKMDELKEGLRQRDELIEENQRLQQKVDTMTKEVFDLQETLLWKDKALGALEKQKEHIACLRNERDVLREELADLRQTVTTAEKHGLVIIPDSTPNGDVHHEPVVGAITAVSQEAAQVLESAGEGPLDVRLRKLAGEKDELLSQIRKLKLQLEEERQKCSRNDGMSGDLAGLQNGSDLQFIEMQRDANRQISEYKFKLSKAEQDIATLEQSISRLEGQVLRYKTAAENAEKIEDELKAERRKLQRELRTAQDKIEEMEMTNSHLAKRLEKMKANRTALLAQQ</sequence>
<reference evidence="7" key="1">
    <citation type="submission" date="2025-08" db="UniProtKB">
        <authorList>
            <consortium name="Ensembl"/>
        </authorList>
    </citation>
    <scope>IDENTIFICATION</scope>
</reference>
<dbReference type="FunFam" id="1.20.5.4090:FF:000001">
    <property type="entry name" value="leucine-rich repeat flightless-interacting protein 2 isoform X1"/>
    <property type="match status" value="1"/>
</dbReference>
<organism evidence="7 8">
    <name type="scientific">Mus spicilegus</name>
    <name type="common">Mound-building mouse</name>
    <dbReference type="NCBI Taxonomy" id="10103"/>
    <lineage>
        <taxon>Eukaryota</taxon>
        <taxon>Metazoa</taxon>
        <taxon>Chordata</taxon>
        <taxon>Craniata</taxon>
        <taxon>Vertebrata</taxon>
        <taxon>Euteleostomi</taxon>
        <taxon>Mammalia</taxon>
        <taxon>Eutheria</taxon>
        <taxon>Euarchontoglires</taxon>
        <taxon>Glires</taxon>
        <taxon>Rodentia</taxon>
        <taxon>Myomorpha</taxon>
        <taxon>Muroidea</taxon>
        <taxon>Muridae</taxon>
        <taxon>Murinae</taxon>
        <taxon>Mus</taxon>
        <taxon>Mus</taxon>
    </lineage>
</organism>
<proteinExistence type="inferred from homology"/>
<dbReference type="InterPro" id="IPR019139">
    <property type="entry name" value="LRRFIP1/2"/>
</dbReference>
<evidence type="ECO:0000313" key="7">
    <source>
        <dbReference type="Ensembl" id="ENSMSIP00000031425.1"/>
    </source>
</evidence>
<keyword evidence="3 5" id="KW-0175">Coiled coil</keyword>
<dbReference type="Pfam" id="PF09738">
    <property type="entry name" value="LRRFIP"/>
    <property type="match status" value="1"/>
</dbReference>
<evidence type="ECO:0000256" key="4">
    <source>
        <dbReference type="ARBA" id="ARBA00040512"/>
    </source>
</evidence>
<feature type="compositionally biased region" description="Polar residues" evidence="6">
    <location>
        <begin position="73"/>
        <end position="102"/>
    </location>
</feature>
<feature type="region of interest" description="Disordered" evidence="6">
    <location>
        <begin position="1"/>
        <end position="20"/>
    </location>
</feature>
<comment type="similarity">
    <text evidence="1">Belongs to the LRRFIP family.</text>
</comment>
<dbReference type="Proteomes" id="UP000694415">
    <property type="component" value="Unplaced"/>
</dbReference>
<dbReference type="PANTHER" id="PTHR19212">
    <property type="entry name" value="LEUCINE RICH REPEAT IN FLII INTERACTING PROTEIN"/>
    <property type="match status" value="1"/>
</dbReference>
<evidence type="ECO:0000256" key="1">
    <source>
        <dbReference type="ARBA" id="ARBA00008275"/>
    </source>
</evidence>
<evidence type="ECO:0000256" key="5">
    <source>
        <dbReference type="SAM" id="Coils"/>
    </source>
</evidence>
<dbReference type="AlphaFoldDB" id="A0A8C6I572"/>
<reference evidence="7" key="2">
    <citation type="submission" date="2025-09" db="UniProtKB">
        <authorList>
            <consortium name="Ensembl"/>
        </authorList>
    </citation>
    <scope>IDENTIFICATION</scope>
</reference>
<dbReference type="Gene3D" id="1.20.5.4090">
    <property type="match status" value="1"/>
</dbReference>
<dbReference type="GO" id="GO:0030275">
    <property type="term" value="F:LRR domain binding"/>
    <property type="evidence" value="ECO:0007669"/>
    <property type="project" value="Ensembl"/>
</dbReference>
<evidence type="ECO:0000313" key="8">
    <source>
        <dbReference type="Proteomes" id="UP000694415"/>
    </source>
</evidence>
<feature type="coiled-coil region" evidence="5">
    <location>
        <begin position="314"/>
        <end position="457"/>
    </location>
</feature>
<dbReference type="PANTHER" id="PTHR19212:SF6">
    <property type="entry name" value="LEUCINE-RICH REPEAT FLIGHTLESS-INTERACTING PROTEIN 2"/>
    <property type="match status" value="1"/>
</dbReference>
<evidence type="ECO:0000256" key="2">
    <source>
        <dbReference type="ARBA" id="ARBA00022687"/>
    </source>
</evidence>
<keyword evidence="2" id="KW-0879">Wnt signaling pathway</keyword>
<dbReference type="GO" id="GO:0016055">
    <property type="term" value="P:Wnt signaling pathway"/>
    <property type="evidence" value="ECO:0007669"/>
    <property type="project" value="UniProtKB-KW"/>
</dbReference>